<dbReference type="EMBL" id="QKYT01001400">
    <property type="protein sequence ID" value="RIA79285.1"/>
    <property type="molecule type" value="Genomic_DNA"/>
</dbReference>
<name>A0A397S4K7_9GLOM</name>
<dbReference type="AlphaFoldDB" id="A0A397S4K7"/>
<evidence type="ECO:0000313" key="2">
    <source>
        <dbReference type="Proteomes" id="UP000265703"/>
    </source>
</evidence>
<organism evidence="1 2">
    <name type="scientific">Glomus cerebriforme</name>
    <dbReference type="NCBI Taxonomy" id="658196"/>
    <lineage>
        <taxon>Eukaryota</taxon>
        <taxon>Fungi</taxon>
        <taxon>Fungi incertae sedis</taxon>
        <taxon>Mucoromycota</taxon>
        <taxon>Glomeromycotina</taxon>
        <taxon>Glomeromycetes</taxon>
        <taxon>Glomerales</taxon>
        <taxon>Glomeraceae</taxon>
        <taxon>Glomus</taxon>
    </lineage>
</organism>
<dbReference type="Proteomes" id="UP000265703">
    <property type="component" value="Unassembled WGS sequence"/>
</dbReference>
<reference evidence="1 2" key="1">
    <citation type="submission" date="2018-06" db="EMBL/GenBank/DDBJ databases">
        <title>Comparative genomics reveals the genomic features of Rhizophagus irregularis, R. cerebriforme, R. diaphanum and Gigaspora rosea, and their symbiotic lifestyle signature.</title>
        <authorList>
            <person name="Morin E."/>
            <person name="San Clemente H."/>
            <person name="Chen E.C.H."/>
            <person name="De La Providencia I."/>
            <person name="Hainaut M."/>
            <person name="Kuo A."/>
            <person name="Kohler A."/>
            <person name="Murat C."/>
            <person name="Tang N."/>
            <person name="Roy S."/>
            <person name="Loubradou J."/>
            <person name="Henrissat B."/>
            <person name="Grigoriev I.V."/>
            <person name="Corradi N."/>
            <person name="Roux C."/>
            <person name="Martin F.M."/>
        </authorList>
    </citation>
    <scope>NUCLEOTIDE SEQUENCE [LARGE SCALE GENOMIC DNA]</scope>
    <source>
        <strain evidence="1 2">DAOM 227022</strain>
    </source>
</reference>
<protein>
    <submittedName>
        <fullName evidence="1">Uncharacterized protein</fullName>
    </submittedName>
</protein>
<evidence type="ECO:0000313" key="1">
    <source>
        <dbReference type="EMBL" id="RIA79285.1"/>
    </source>
</evidence>
<sequence>MSSKNIFKAEETIFSLSSNIVKYASSLTILIKELLQEINKFLLNMDIFVDEIKAFEIFSNAIKYSQKVETNQFSFAQKNAAITFYNEPKS</sequence>
<keyword evidence="2" id="KW-1185">Reference proteome</keyword>
<gene>
    <name evidence="1" type="ORF">C1645_841074</name>
</gene>
<accession>A0A397S4K7</accession>
<proteinExistence type="predicted"/>
<comment type="caution">
    <text evidence="1">The sequence shown here is derived from an EMBL/GenBank/DDBJ whole genome shotgun (WGS) entry which is preliminary data.</text>
</comment>